<sequence length="139" mass="15507">MGSQTSLRQILLQTGLAWVANLNDPEGSFSIGRTTDAVHTILPASLNVTPRMNNTAMTEFLVSSLPGLHNYSTIEVGDMPTIIDEKQRRIIMHLTGSGETDRGPYKNEYLWVLGTTDDGKLIKESFEYIDSYLFTEYSS</sequence>
<dbReference type="InterPro" id="IPR050977">
    <property type="entry name" value="Fungal_Meroterpenoid_Isomerase"/>
</dbReference>
<evidence type="ECO:0000313" key="1">
    <source>
        <dbReference type="EMBL" id="CAG9990809.1"/>
    </source>
</evidence>
<dbReference type="EMBL" id="CABFNO020001476">
    <property type="protein sequence ID" value="CAG9990809.1"/>
    <property type="molecule type" value="Genomic_DNA"/>
</dbReference>
<keyword evidence="2" id="KW-1185">Reference proteome</keyword>
<dbReference type="Proteomes" id="UP000754883">
    <property type="component" value="Unassembled WGS sequence"/>
</dbReference>
<gene>
    <name evidence="1" type="ORF">CBYS24578_00007056</name>
</gene>
<name>A0A9N9UHD3_9HYPO</name>
<reference evidence="1" key="1">
    <citation type="submission" date="2021-10" db="EMBL/GenBank/DDBJ databases">
        <authorList>
            <person name="Piombo E."/>
        </authorList>
    </citation>
    <scope>NUCLEOTIDE SEQUENCE</scope>
</reference>
<evidence type="ECO:0000313" key="2">
    <source>
        <dbReference type="Proteomes" id="UP000754883"/>
    </source>
</evidence>
<proteinExistence type="predicted"/>
<dbReference type="PANTHER" id="PTHR39598:SF1">
    <property type="entry name" value="AUSTINOID BIOSYNTHESIS CLUSTERS PROTEIN F-RELATED"/>
    <property type="match status" value="1"/>
</dbReference>
<accession>A0A9N9UHD3</accession>
<dbReference type="PANTHER" id="PTHR39598">
    <property type="entry name" value="AUSTINOL SYNTHESIS PROTEIN F-RELATED"/>
    <property type="match status" value="1"/>
</dbReference>
<dbReference type="AlphaFoldDB" id="A0A9N9UHD3"/>
<protein>
    <submittedName>
        <fullName evidence="1">Uncharacterized protein</fullName>
    </submittedName>
</protein>
<comment type="caution">
    <text evidence="1">The sequence shown here is derived from an EMBL/GenBank/DDBJ whole genome shotgun (WGS) entry which is preliminary data.</text>
</comment>
<dbReference type="OrthoDB" id="3758478at2759"/>
<organism evidence="1 2">
    <name type="scientific">Clonostachys byssicola</name>
    <dbReference type="NCBI Taxonomy" id="160290"/>
    <lineage>
        <taxon>Eukaryota</taxon>
        <taxon>Fungi</taxon>
        <taxon>Dikarya</taxon>
        <taxon>Ascomycota</taxon>
        <taxon>Pezizomycotina</taxon>
        <taxon>Sordariomycetes</taxon>
        <taxon>Hypocreomycetidae</taxon>
        <taxon>Hypocreales</taxon>
        <taxon>Bionectriaceae</taxon>
        <taxon>Clonostachys</taxon>
    </lineage>
</organism>